<dbReference type="NCBIfam" id="TIGR01352">
    <property type="entry name" value="tonB_Cterm"/>
    <property type="match status" value="1"/>
</dbReference>
<keyword evidence="4" id="KW-0472">Membrane</keyword>
<sequence length="110" mass="11901">MEIKKSERIAGAGKLDSVPKALSQRKPVFPLGVPPGTDSGMATVEFLIDKDGKVRLPRIKSASDPAFGYAAVQTVAHWLFEAPRADGKTTITRVQVPVHFERKGDQTGTK</sequence>
<dbReference type="Gene3D" id="3.30.1150.10">
    <property type="match status" value="1"/>
</dbReference>
<keyword evidence="3" id="KW-1133">Transmembrane helix</keyword>
<dbReference type="OrthoDB" id="192927at2"/>
<dbReference type="RefSeq" id="WP_068768577.1">
    <property type="nucleotide sequence ID" value="NZ_CP109796.1"/>
</dbReference>
<dbReference type="STRING" id="1184151.AW736_01835"/>
<evidence type="ECO:0000256" key="2">
    <source>
        <dbReference type="ARBA" id="ARBA00022692"/>
    </source>
</evidence>
<dbReference type="InterPro" id="IPR037682">
    <property type="entry name" value="TonB_C"/>
</dbReference>
<evidence type="ECO:0000313" key="6">
    <source>
        <dbReference type="EMBL" id="OAM91694.1"/>
    </source>
</evidence>
<feature type="domain" description="TonB C-terminal" evidence="5">
    <location>
        <begin position="14"/>
        <end position="109"/>
    </location>
</feature>
<dbReference type="Pfam" id="PF03544">
    <property type="entry name" value="TonB_C"/>
    <property type="match status" value="1"/>
</dbReference>
<reference evidence="6 7" key="1">
    <citation type="submission" date="2016-01" db="EMBL/GenBank/DDBJ databases">
        <title>High potential of lignocellulose degradation of a new Verrucomicrobia species.</title>
        <authorList>
            <person name="Wang Y."/>
            <person name="Shi Y."/>
            <person name="Qiu Z."/>
            <person name="Liu S."/>
            <person name="Yang H."/>
        </authorList>
    </citation>
    <scope>NUCLEOTIDE SEQUENCE [LARGE SCALE GENOMIC DNA]</scope>
    <source>
        <strain evidence="6 7">TSB47</strain>
    </source>
</reference>
<keyword evidence="2" id="KW-0812">Transmembrane</keyword>
<proteinExistence type="predicted"/>
<dbReference type="Proteomes" id="UP000078486">
    <property type="component" value="Unassembled WGS sequence"/>
</dbReference>
<protein>
    <recommendedName>
        <fullName evidence="5">TonB C-terminal domain-containing protein</fullName>
    </recommendedName>
</protein>
<dbReference type="SUPFAM" id="SSF74653">
    <property type="entry name" value="TolA/TonB C-terminal domain"/>
    <property type="match status" value="1"/>
</dbReference>
<organism evidence="6 7">
    <name type="scientific">Termitidicoccus mucosus</name>
    <dbReference type="NCBI Taxonomy" id="1184151"/>
    <lineage>
        <taxon>Bacteria</taxon>
        <taxon>Pseudomonadati</taxon>
        <taxon>Verrucomicrobiota</taxon>
        <taxon>Opitutia</taxon>
        <taxon>Opitutales</taxon>
        <taxon>Opitutaceae</taxon>
        <taxon>Termitidicoccus</taxon>
    </lineage>
</organism>
<keyword evidence="7" id="KW-1185">Reference proteome</keyword>
<comment type="caution">
    <text evidence="6">The sequence shown here is derived from an EMBL/GenBank/DDBJ whole genome shotgun (WGS) entry which is preliminary data.</text>
</comment>
<evidence type="ECO:0000256" key="3">
    <source>
        <dbReference type="ARBA" id="ARBA00022989"/>
    </source>
</evidence>
<accession>A0A178IP65</accession>
<evidence type="ECO:0000256" key="4">
    <source>
        <dbReference type="ARBA" id="ARBA00023136"/>
    </source>
</evidence>
<dbReference type="AlphaFoldDB" id="A0A178IP65"/>
<dbReference type="GO" id="GO:0016020">
    <property type="term" value="C:membrane"/>
    <property type="evidence" value="ECO:0007669"/>
    <property type="project" value="UniProtKB-SubCell"/>
</dbReference>
<dbReference type="GO" id="GO:0055085">
    <property type="term" value="P:transmembrane transport"/>
    <property type="evidence" value="ECO:0007669"/>
    <property type="project" value="InterPro"/>
</dbReference>
<evidence type="ECO:0000313" key="7">
    <source>
        <dbReference type="Proteomes" id="UP000078486"/>
    </source>
</evidence>
<dbReference type="InterPro" id="IPR006260">
    <property type="entry name" value="TonB/TolA_C"/>
</dbReference>
<evidence type="ECO:0000259" key="5">
    <source>
        <dbReference type="PROSITE" id="PS52015"/>
    </source>
</evidence>
<dbReference type="EMBL" id="LRRQ01000016">
    <property type="protein sequence ID" value="OAM91694.1"/>
    <property type="molecule type" value="Genomic_DNA"/>
</dbReference>
<evidence type="ECO:0000256" key="1">
    <source>
        <dbReference type="ARBA" id="ARBA00004167"/>
    </source>
</evidence>
<gene>
    <name evidence="6" type="ORF">AW736_01835</name>
</gene>
<comment type="subcellular location">
    <subcellularLocation>
        <location evidence="1">Membrane</location>
        <topology evidence="1">Single-pass membrane protein</topology>
    </subcellularLocation>
</comment>
<dbReference type="PROSITE" id="PS52015">
    <property type="entry name" value="TONB_CTD"/>
    <property type="match status" value="1"/>
</dbReference>
<name>A0A178IP65_9BACT</name>